<dbReference type="InterPro" id="IPR011042">
    <property type="entry name" value="6-blade_b-propeller_TolB-like"/>
</dbReference>
<protein>
    <recommendedName>
        <fullName evidence="4">Beta-propeller repeat protein</fullName>
    </recommendedName>
</protein>
<dbReference type="Gene3D" id="2.120.10.30">
    <property type="entry name" value="TolB, C-terminal domain"/>
    <property type="match status" value="1"/>
</dbReference>
<organism evidence="2 3">
    <name type="scientific">Lacipirellula parvula</name>
    <dbReference type="NCBI Taxonomy" id="2650471"/>
    <lineage>
        <taxon>Bacteria</taxon>
        <taxon>Pseudomonadati</taxon>
        <taxon>Planctomycetota</taxon>
        <taxon>Planctomycetia</taxon>
        <taxon>Pirellulales</taxon>
        <taxon>Lacipirellulaceae</taxon>
        <taxon>Lacipirellula</taxon>
    </lineage>
</organism>
<evidence type="ECO:0000256" key="1">
    <source>
        <dbReference type="SAM" id="MobiDB-lite"/>
    </source>
</evidence>
<accession>A0A5K7X7V0</accession>
<gene>
    <name evidence="2" type="ORF">PLANPX_1489</name>
</gene>
<dbReference type="SUPFAM" id="SSF101898">
    <property type="entry name" value="NHL repeat"/>
    <property type="match status" value="2"/>
</dbReference>
<evidence type="ECO:0008006" key="4">
    <source>
        <dbReference type="Google" id="ProtNLM"/>
    </source>
</evidence>
<feature type="region of interest" description="Disordered" evidence="1">
    <location>
        <begin position="19"/>
        <end position="41"/>
    </location>
</feature>
<dbReference type="Pfam" id="PF06739">
    <property type="entry name" value="SBBP"/>
    <property type="match status" value="11"/>
</dbReference>
<dbReference type="RefSeq" id="WP_152097942.1">
    <property type="nucleotide sequence ID" value="NZ_AP021861.1"/>
</dbReference>
<dbReference type="InterPro" id="IPR052918">
    <property type="entry name" value="Motility_Chemotaxis_Reg"/>
</dbReference>
<dbReference type="SUPFAM" id="SSF50998">
    <property type="entry name" value="Quinoprotein alcohol dehydrogenase-like"/>
    <property type="match status" value="1"/>
</dbReference>
<feature type="compositionally biased region" description="Basic residues" evidence="1">
    <location>
        <begin position="19"/>
        <end position="32"/>
    </location>
</feature>
<dbReference type="PANTHER" id="PTHR35580">
    <property type="entry name" value="CELL SURFACE GLYCOPROTEIN (S-LAYER PROTEIN)-LIKE PROTEIN"/>
    <property type="match status" value="1"/>
</dbReference>
<dbReference type="InterPro" id="IPR011047">
    <property type="entry name" value="Quinoprotein_ADH-like_sf"/>
</dbReference>
<evidence type="ECO:0000313" key="3">
    <source>
        <dbReference type="Proteomes" id="UP000326837"/>
    </source>
</evidence>
<reference evidence="3" key="1">
    <citation type="submission" date="2019-10" db="EMBL/GenBank/DDBJ databases">
        <title>Lacipirellula parvula gen. nov., sp. nov., representing a lineage of planctomycetes widespread in freshwater anoxic habitats, and description of the family Lacipirellulaceae.</title>
        <authorList>
            <person name="Dedysh S.N."/>
            <person name="Kulichevskaya I.S."/>
            <person name="Beletsky A.V."/>
            <person name="Rakitin A.L."/>
            <person name="Mardanov A.V."/>
            <person name="Ivanova A.A."/>
            <person name="Saltykova V.X."/>
            <person name="Rijpstra W.I.C."/>
            <person name="Sinninghe Damste J.S."/>
            <person name="Ravin N.V."/>
        </authorList>
    </citation>
    <scope>NUCLEOTIDE SEQUENCE [LARGE SCALE GENOMIC DNA]</scope>
    <source>
        <strain evidence="3">PX69</strain>
    </source>
</reference>
<dbReference type="InterPro" id="IPR010620">
    <property type="entry name" value="SBBP_repeat"/>
</dbReference>
<proteinExistence type="predicted"/>
<evidence type="ECO:0000313" key="2">
    <source>
        <dbReference type="EMBL" id="BBO31877.1"/>
    </source>
</evidence>
<keyword evidence="3" id="KW-1185">Reference proteome</keyword>
<dbReference type="Proteomes" id="UP000326837">
    <property type="component" value="Chromosome"/>
</dbReference>
<dbReference type="Gene3D" id="2.80.10.50">
    <property type="match status" value="2"/>
</dbReference>
<dbReference type="EMBL" id="AP021861">
    <property type="protein sequence ID" value="BBO31877.1"/>
    <property type="molecule type" value="Genomic_DNA"/>
</dbReference>
<dbReference type="KEGG" id="lpav:PLANPX_1489"/>
<name>A0A5K7X7V0_9BACT</name>
<dbReference type="PANTHER" id="PTHR35580:SF1">
    <property type="entry name" value="PHYTASE-LIKE DOMAIN-CONTAINING PROTEIN"/>
    <property type="match status" value="1"/>
</dbReference>
<sequence length="830" mass="84653">MFRAAGSWFMALATNGRKRKLRRSPSLPKRRQPGSFSRSLRMEGLEGRQMLSMNVDWIAQQGTTATDENRGVSADGLGNVYTTGYTSGSLGGASAGGIDALLSKYDSSGALLWTRQFGTSARDEGLEVSADGLGNVYITGRTAGNLAGTNAGNDDVFVRKYDASGTALWTRQFGTSSVDHSSAIVADGLGNIYVSGVTFGSLGGPSAGGMDGFVRKYDASGAVLWTRQFGTSASDDTRGISLDGMGNVHVTGYTSGNLGGTSAGGQDAYLMKYNASGTLLGTQQLGTAASDVGTGVSADGLGNVYITGVTLGNLGGVNAGDRDIFVSKYDSTGTLLWTQQLGTASLDVPSGGMVADAFGGVYISGRTEGNLGGTSAGASDAFVTKYDASGTLLWTEQFGTSGDEETWGISTDGFGSVYISGLTNGSLGGANVGLEDVWVARIHEDWIAQLGTASMDEARGSSTDELGNVYISGFTLGNLGGTNAGGQDGYVSKYAVDGTLLWTRQFGTTGHDIAFSVSADGLGNVYAAGYTAGNLGGANAGFLDVFVTKYSASGTLLWTQQLGSIGDEIAYGISADGLGNVYVGGYTTDVLAGTSAGGYDAFVCKYDASGVLLWTRQFGVVGQDMVTGVSADGLGGVYLSGHTYGSLGGASAGLSDAFIAKYDASGTQLWGNQIGTSGQDSASGVSADGLGNVYISGTTEGSLGGTHMGGNDAYIAKYNSSGTLLWIRQLGTTAYDLGYAVSTDGMGNAYLVGRTDGNLFGTNAGAQDAFFTKYDASGTLLWTEQLGTSGTDIAYTVSADSLGNVFAAGMTSGSLGGPFIGVRDAWIARL</sequence>
<dbReference type="AlphaFoldDB" id="A0A5K7X7V0"/>